<dbReference type="EMBL" id="OBEG01000001">
    <property type="protein sequence ID" value="SNY77469.1"/>
    <property type="molecule type" value="Genomic_DNA"/>
</dbReference>
<evidence type="ECO:0000313" key="1">
    <source>
        <dbReference type="EMBL" id="SNY77469.1"/>
    </source>
</evidence>
<dbReference type="InterPro" id="IPR046611">
    <property type="entry name" value="DUF6670"/>
</dbReference>
<dbReference type="Pfam" id="PF20375">
    <property type="entry name" value="DUF6670"/>
    <property type="match status" value="1"/>
</dbReference>
<dbReference type="Proteomes" id="UP000219565">
    <property type="component" value="Unassembled WGS sequence"/>
</dbReference>
<dbReference type="AlphaFoldDB" id="A0A285KXU8"/>
<evidence type="ECO:0000313" key="2">
    <source>
        <dbReference type="Proteomes" id="UP000219565"/>
    </source>
</evidence>
<dbReference type="RefSeq" id="WP_097243826.1">
    <property type="nucleotide sequence ID" value="NZ_OBEG01000001.1"/>
</dbReference>
<reference evidence="1 2" key="1">
    <citation type="submission" date="2017-09" db="EMBL/GenBank/DDBJ databases">
        <authorList>
            <person name="Ehlers B."/>
            <person name="Leendertz F.H."/>
        </authorList>
    </citation>
    <scope>NUCLEOTIDE SEQUENCE [LARGE SCALE GENOMIC DNA]</scope>
    <source>
        <strain evidence="1 2">DSM 45537</strain>
    </source>
</reference>
<dbReference type="OrthoDB" id="6672593at2"/>
<dbReference type="SUPFAM" id="SSF159245">
    <property type="entry name" value="AttH-like"/>
    <property type="match status" value="1"/>
</dbReference>
<organism evidence="1 2">
    <name type="scientific">Nocardia amikacinitolerans</name>
    <dbReference type="NCBI Taxonomy" id="756689"/>
    <lineage>
        <taxon>Bacteria</taxon>
        <taxon>Bacillati</taxon>
        <taxon>Actinomycetota</taxon>
        <taxon>Actinomycetes</taxon>
        <taxon>Mycobacteriales</taxon>
        <taxon>Nocardiaceae</taxon>
        <taxon>Nocardia</taxon>
    </lineage>
</organism>
<accession>A0A285KXU8</accession>
<sequence length="368" mass="40761">MRPNLFWRTLEPAAFRVLPRFSGSAIRATGQPFTRPGMLKPHVGGHRYGWTHYGVMIPDLPEPHRYFSTMVIAGLPGATALDNDHAVTTTPRDTVTVSVSTAAPGAAFYRAYSMTEQCRLEPDGSLLDFGGDVIIEGGYPNFRVTVHRDGFTADLRLRANGQVAWFARIPAYDHLSLFVEYEGWIANGGERTEVSGVGTFEYAACVGLHGLVDRPFGAAAKVPLDFFSYQVIGIDDRTHLLLADVHVSGKPLVTMAYHRSAGQQTWVSHRGVRFEVTEYAADTTVDPYGNRMRLPVRFTWTAGDDLIVHGTVDSPPRFGVGRGYILGYRCHGNFQGREFDSRGYMEYIDNEQANRAAPDYLTGLPTPH</sequence>
<evidence type="ECO:0008006" key="3">
    <source>
        <dbReference type="Google" id="ProtNLM"/>
    </source>
</evidence>
<proteinExistence type="predicted"/>
<name>A0A285KXU8_9NOCA</name>
<keyword evidence="2" id="KW-1185">Reference proteome</keyword>
<protein>
    <recommendedName>
        <fullName evidence="3">Tocopherol cyclase</fullName>
    </recommendedName>
</protein>
<gene>
    <name evidence="1" type="ORF">SAMN04244553_1014</name>
</gene>